<evidence type="ECO:0000313" key="2">
    <source>
        <dbReference type="Proteomes" id="UP000807504"/>
    </source>
</evidence>
<accession>A0A8T0FGK8</accession>
<evidence type="ECO:0000313" key="1">
    <source>
        <dbReference type="EMBL" id="KAF8790111.1"/>
    </source>
</evidence>
<sequence length="120" mass="13724">MHPNETRAEHPLHNIGDRLAGILGANRLSCDRRTIRKKSSNFWHETEQTGRLLTEFHSVGALRKSSATCWTALQEHEFCYFQVVFCLAKFDFISKLNPESNMGMGFPLPVRGRGPYKSNE</sequence>
<organism evidence="1 2">
    <name type="scientific">Argiope bruennichi</name>
    <name type="common">Wasp spider</name>
    <name type="synonym">Aranea bruennichi</name>
    <dbReference type="NCBI Taxonomy" id="94029"/>
    <lineage>
        <taxon>Eukaryota</taxon>
        <taxon>Metazoa</taxon>
        <taxon>Ecdysozoa</taxon>
        <taxon>Arthropoda</taxon>
        <taxon>Chelicerata</taxon>
        <taxon>Arachnida</taxon>
        <taxon>Araneae</taxon>
        <taxon>Araneomorphae</taxon>
        <taxon>Entelegynae</taxon>
        <taxon>Araneoidea</taxon>
        <taxon>Araneidae</taxon>
        <taxon>Argiope</taxon>
    </lineage>
</organism>
<dbReference type="EMBL" id="JABXBU010000011">
    <property type="protein sequence ID" value="KAF8790111.1"/>
    <property type="molecule type" value="Genomic_DNA"/>
</dbReference>
<keyword evidence="2" id="KW-1185">Reference proteome</keyword>
<proteinExistence type="predicted"/>
<comment type="caution">
    <text evidence="1">The sequence shown here is derived from an EMBL/GenBank/DDBJ whole genome shotgun (WGS) entry which is preliminary data.</text>
</comment>
<gene>
    <name evidence="1" type="ORF">HNY73_005184</name>
</gene>
<protein>
    <submittedName>
        <fullName evidence="1">Uncharacterized protein</fullName>
    </submittedName>
</protein>
<reference evidence="1" key="2">
    <citation type="submission" date="2020-06" db="EMBL/GenBank/DDBJ databases">
        <authorList>
            <person name="Sheffer M."/>
        </authorList>
    </citation>
    <scope>NUCLEOTIDE SEQUENCE</scope>
</reference>
<name>A0A8T0FGK8_ARGBR</name>
<reference evidence="1" key="1">
    <citation type="journal article" date="2020" name="bioRxiv">
        <title>Chromosome-level reference genome of the European wasp spider Argiope bruennichi: a resource for studies on range expansion and evolutionary adaptation.</title>
        <authorList>
            <person name="Sheffer M.M."/>
            <person name="Hoppe A."/>
            <person name="Krehenwinkel H."/>
            <person name="Uhl G."/>
            <person name="Kuss A.W."/>
            <person name="Jensen L."/>
            <person name="Jensen C."/>
            <person name="Gillespie R.G."/>
            <person name="Hoff K.J."/>
            <person name="Prost S."/>
        </authorList>
    </citation>
    <scope>NUCLEOTIDE SEQUENCE</scope>
</reference>
<dbReference type="Proteomes" id="UP000807504">
    <property type="component" value="Unassembled WGS sequence"/>
</dbReference>
<dbReference type="AlphaFoldDB" id="A0A8T0FGK8"/>